<protein>
    <submittedName>
        <fullName evidence="1">Uncharacterized protein</fullName>
    </submittedName>
</protein>
<gene>
    <name evidence="1" type="ORF">C0Q70_15000</name>
</gene>
<sequence length="66" mass="7385">MIKITDDVEWNPWGEEFEEEGAILQHHVAPQILWGAERPLAQRSPLVSADNASAEDFVVEVWGKAA</sequence>
<dbReference type="EMBL" id="PZQS01000009">
    <property type="protein sequence ID" value="PVD24517.1"/>
    <property type="molecule type" value="Genomic_DNA"/>
</dbReference>
<comment type="caution">
    <text evidence="1">The sequence shown here is derived from an EMBL/GenBank/DDBJ whole genome shotgun (WGS) entry which is preliminary data.</text>
</comment>
<evidence type="ECO:0000313" key="1">
    <source>
        <dbReference type="EMBL" id="PVD24517.1"/>
    </source>
</evidence>
<dbReference type="AlphaFoldDB" id="A0A2T7NTL1"/>
<organism evidence="1 2">
    <name type="scientific">Pomacea canaliculata</name>
    <name type="common">Golden apple snail</name>
    <dbReference type="NCBI Taxonomy" id="400727"/>
    <lineage>
        <taxon>Eukaryota</taxon>
        <taxon>Metazoa</taxon>
        <taxon>Spiralia</taxon>
        <taxon>Lophotrochozoa</taxon>
        <taxon>Mollusca</taxon>
        <taxon>Gastropoda</taxon>
        <taxon>Caenogastropoda</taxon>
        <taxon>Architaenioglossa</taxon>
        <taxon>Ampullarioidea</taxon>
        <taxon>Ampullariidae</taxon>
        <taxon>Pomacea</taxon>
    </lineage>
</organism>
<name>A0A2T7NTL1_POMCA</name>
<dbReference type="Proteomes" id="UP000245119">
    <property type="component" value="Linkage Group LG9"/>
</dbReference>
<accession>A0A2T7NTL1</accession>
<evidence type="ECO:0000313" key="2">
    <source>
        <dbReference type="Proteomes" id="UP000245119"/>
    </source>
</evidence>
<keyword evidence="2" id="KW-1185">Reference proteome</keyword>
<reference evidence="1 2" key="1">
    <citation type="submission" date="2018-04" db="EMBL/GenBank/DDBJ databases">
        <title>The genome of golden apple snail Pomacea canaliculata provides insight into stress tolerance and invasive adaptation.</title>
        <authorList>
            <person name="Liu C."/>
            <person name="Liu B."/>
            <person name="Ren Y."/>
            <person name="Zhang Y."/>
            <person name="Wang H."/>
            <person name="Li S."/>
            <person name="Jiang F."/>
            <person name="Yin L."/>
            <person name="Zhang G."/>
            <person name="Qian W."/>
            <person name="Fan W."/>
        </authorList>
    </citation>
    <scope>NUCLEOTIDE SEQUENCE [LARGE SCALE GENOMIC DNA]</scope>
    <source>
        <strain evidence="1">SZHN2017</strain>
        <tissue evidence="1">Muscle</tissue>
    </source>
</reference>
<proteinExistence type="predicted"/>